<dbReference type="PANTHER" id="PTHR23026:SF125">
    <property type="entry name" value="OXYGEN-INSENSITIVE NAD(P)H NITROREDUCTASE"/>
    <property type="match status" value="1"/>
</dbReference>
<evidence type="ECO:0000256" key="6">
    <source>
        <dbReference type="ARBA" id="ARBA00023002"/>
    </source>
</evidence>
<evidence type="ECO:0000313" key="9">
    <source>
        <dbReference type="EMBL" id="EGX71639.1"/>
    </source>
</evidence>
<gene>
    <name evidence="9" type="ORF">HMPREF9452_01027</name>
</gene>
<evidence type="ECO:0000259" key="8">
    <source>
        <dbReference type="Pfam" id="PF00881"/>
    </source>
</evidence>
<dbReference type="Gene3D" id="3.40.109.10">
    <property type="entry name" value="NADH Oxidase"/>
    <property type="match status" value="1"/>
</dbReference>
<dbReference type="InterPro" id="IPR050627">
    <property type="entry name" value="Nitroreductase/BluB"/>
</dbReference>
<dbReference type="OrthoDB" id="9798230at2"/>
<dbReference type="AlphaFoldDB" id="G1WI64"/>
<dbReference type="GO" id="GO:0046256">
    <property type="term" value="P:2,4,6-trinitrotoluene catabolic process"/>
    <property type="evidence" value="ECO:0007669"/>
    <property type="project" value="TreeGrafter"/>
</dbReference>
<sequence length="227" mass="25614">MANHGGDMFIKALQDRFTCKRYAPEGHISDSDFNTILEAARLSPSSFGMEPWKILVVENQELLQQLLDCSWGAKKNADRTVILLARKNLTAQSEWAHDICHNVQGLSPQEEKARLEMFQTFQKRDLRVLETSPQTLDPKRALFDWASKQTYIALANMLSAAAVMGIDATPIEGCTFPELERVLAGRGIIDTAEWGVSVLVQFGVHDPSHRPHPKLRRPFADVVEYLR</sequence>
<evidence type="ECO:0000256" key="2">
    <source>
        <dbReference type="ARBA" id="ARBA00007118"/>
    </source>
</evidence>
<dbReference type="SUPFAM" id="SSF55469">
    <property type="entry name" value="FMN-dependent nitroreductase-like"/>
    <property type="match status" value="1"/>
</dbReference>
<protein>
    <recommendedName>
        <fullName evidence="8">Nitroreductase domain-containing protein</fullName>
    </recommendedName>
</protein>
<keyword evidence="6" id="KW-0560">Oxidoreductase</keyword>
<dbReference type="GeneID" id="62758759"/>
<dbReference type="Proteomes" id="UP000004830">
    <property type="component" value="Unassembled WGS sequence"/>
</dbReference>
<comment type="similarity">
    <text evidence="2">Belongs to the nitroreductase family.</text>
</comment>
<keyword evidence="10" id="KW-1185">Reference proteome</keyword>
<dbReference type="GO" id="GO:0005829">
    <property type="term" value="C:cytosol"/>
    <property type="evidence" value="ECO:0007669"/>
    <property type="project" value="TreeGrafter"/>
</dbReference>
<dbReference type="InterPro" id="IPR029479">
    <property type="entry name" value="Nitroreductase"/>
</dbReference>
<organism evidence="9 10">
    <name type="scientific">Collinsella tanakaei YIT 12063</name>
    <dbReference type="NCBI Taxonomy" id="742742"/>
    <lineage>
        <taxon>Bacteria</taxon>
        <taxon>Bacillati</taxon>
        <taxon>Actinomycetota</taxon>
        <taxon>Coriobacteriia</taxon>
        <taxon>Coriobacteriales</taxon>
        <taxon>Coriobacteriaceae</taxon>
        <taxon>Collinsella</taxon>
    </lineage>
</organism>
<comment type="cofactor">
    <cofactor evidence="1">
        <name>FMN</name>
        <dbReference type="ChEBI" id="CHEBI:58210"/>
    </cofactor>
</comment>
<dbReference type="CDD" id="cd02149">
    <property type="entry name" value="NfsB-like"/>
    <property type="match status" value="1"/>
</dbReference>
<dbReference type="InterPro" id="IPR000415">
    <property type="entry name" value="Nitroreductase-like"/>
</dbReference>
<keyword evidence="4" id="KW-0288">FMN</keyword>
<accession>G1WI64</accession>
<evidence type="ECO:0000313" key="10">
    <source>
        <dbReference type="Proteomes" id="UP000004830"/>
    </source>
</evidence>
<proteinExistence type="inferred from homology"/>
<comment type="caution">
    <text evidence="9">The sequence shown here is derived from an EMBL/GenBank/DDBJ whole genome shotgun (WGS) entry which is preliminary data.</text>
</comment>
<dbReference type="PANTHER" id="PTHR23026">
    <property type="entry name" value="NADPH NITROREDUCTASE"/>
    <property type="match status" value="1"/>
</dbReference>
<keyword evidence="5" id="KW-0521">NADP</keyword>
<reference evidence="9 10" key="1">
    <citation type="submission" date="2011-06" db="EMBL/GenBank/DDBJ databases">
        <title>The Genome Sequence of Collinsella tanakaei YIT 12063.</title>
        <authorList>
            <consortium name="The Broad Institute Genome Sequencing Platform"/>
            <person name="Earl A."/>
            <person name="Ward D."/>
            <person name="Feldgarden M."/>
            <person name="Gevers D."/>
            <person name="Morotomi M."/>
            <person name="Young S.K."/>
            <person name="Zeng Q."/>
            <person name="Gargeya S."/>
            <person name="Fitzgerald M."/>
            <person name="Haas B."/>
            <person name="Abouelleil A."/>
            <person name="Alvarado L."/>
            <person name="Arachchi H.M."/>
            <person name="Berlin A."/>
            <person name="Brown A."/>
            <person name="Chapman S.B."/>
            <person name="Chen Z."/>
            <person name="Dunbar C."/>
            <person name="Freedman E."/>
            <person name="Gearin G."/>
            <person name="Gellesch M."/>
            <person name="Goldberg J."/>
            <person name="Griggs A."/>
            <person name="Gujja S."/>
            <person name="Heiman D."/>
            <person name="Howarth C."/>
            <person name="Larson L."/>
            <person name="Lui A."/>
            <person name="MacDonald P.J.P."/>
            <person name="Mehta T."/>
            <person name="Montmayeur A."/>
            <person name="Murphy C."/>
            <person name="Neiman D."/>
            <person name="Pearson M."/>
            <person name="Priest M."/>
            <person name="Roberts A."/>
            <person name="Saif S."/>
            <person name="Shea T."/>
            <person name="Shenoy N."/>
            <person name="Sisk P."/>
            <person name="Stolte C."/>
            <person name="Sykes S."/>
            <person name="Wortman J."/>
            <person name="Nusbaum C."/>
            <person name="Birren B."/>
        </authorList>
    </citation>
    <scope>NUCLEOTIDE SEQUENCE [LARGE SCALE GENOMIC DNA]</scope>
    <source>
        <strain evidence="9 10">YIT 12063</strain>
    </source>
</reference>
<keyword evidence="7" id="KW-0520">NAD</keyword>
<evidence type="ECO:0000256" key="7">
    <source>
        <dbReference type="ARBA" id="ARBA00023027"/>
    </source>
</evidence>
<evidence type="ECO:0000256" key="5">
    <source>
        <dbReference type="ARBA" id="ARBA00022857"/>
    </source>
</evidence>
<evidence type="ECO:0000256" key="1">
    <source>
        <dbReference type="ARBA" id="ARBA00001917"/>
    </source>
</evidence>
<feature type="domain" description="Nitroreductase" evidence="8">
    <location>
        <begin position="14"/>
        <end position="183"/>
    </location>
</feature>
<dbReference type="RefSeq" id="WP_009141062.1">
    <property type="nucleotide sequence ID" value="NZ_JH126468.1"/>
</dbReference>
<dbReference type="InterPro" id="IPR033878">
    <property type="entry name" value="NfsB-like"/>
</dbReference>
<dbReference type="eggNOG" id="COG0778">
    <property type="taxonomic scope" value="Bacteria"/>
</dbReference>
<keyword evidence="3" id="KW-0285">Flavoprotein</keyword>
<evidence type="ECO:0000256" key="3">
    <source>
        <dbReference type="ARBA" id="ARBA00022630"/>
    </source>
</evidence>
<dbReference type="PATRIC" id="fig|742742.3.peg.991"/>
<dbReference type="HOGENOM" id="CLU_070764_4_1_11"/>
<dbReference type="STRING" id="742742.HMPREF9452_01027"/>
<dbReference type="EMBL" id="ADLS01000011">
    <property type="protein sequence ID" value="EGX71639.1"/>
    <property type="molecule type" value="Genomic_DNA"/>
</dbReference>
<name>G1WI64_9ACTN</name>
<dbReference type="Pfam" id="PF00881">
    <property type="entry name" value="Nitroreductase"/>
    <property type="match status" value="1"/>
</dbReference>
<dbReference type="GO" id="GO:0046857">
    <property type="term" value="F:oxidoreductase activity, acting on other nitrogenous compounds as donors, with NAD or NADP as acceptor"/>
    <property type="evidence" value="ECO:0007669"/>
    <property type="project" value="TreeGrafter"/>
</dbReference>
<evidence type="ECO:0000256" key="4">
    <source>
        <dbReference type="ARBA" id="ARBA00022643"/>
    </source>
</evidence>